<evidence type="ECO:0000313" key="2">
    <source>
        <dbReference type="Proteomes" id="UP000735302"/>
    </source>
</evidence>
<reference evidence="1 2" key="1">
    <citation type="journal article" date="2021" name="Elife">
        <title>Chloroplast acquisition without the gene transfer in kleptoplastic sea slugs, Plakobranchus ocellatus.</title>
        <authorList>
            <person name="Maeda T."/>
            <person name="Takahashi S."/>
            <person name="Yoshida T."/>
            <person name="Shimamura S."/>
            <person name="Takaki Y."/>
            <person name="Nagai Y."/>
            <person name="Toyoda A."/>
            <person name="Suzuki Y."/>
            <person name="Arimoto A."/>
            <person name="Ishii H."/>
            <person name="Satoh N."/>
            <person name="Nishiyama T."/>
            <person name="Hasebe M."/>
            <person name="Maruyama T."/>
            <person name="Minagawa J."/>
            <person name="Obokata J."/>
            <person name="Shigenobu S."/>
        </authorList>
    </citation>
    <scope>NUCLEOTIDE SEQUENCE [LARGE SCALE GENOMIC DNA]</scope>
</reference>
<name>A0AAV3Z0P5_9GAST</name>
<comment type="caution">
    <text evidence="1">The sequence shown here is derived from an EMBL/GenBank/DDBJ whole genome shotgun (WGS) entry which is preliminary data.</text>
</comment>
<proteinExistence type="predicted"/>
<dbReference type="Proteomes" id="UP000735302">
    <property type="component" value="Unassembled WGS sequence"/>
</dbReference>
<dbReference type="EMBL" id="BLXT01001830">
    <property type="protein sequence ID" value="GFN88087.1"/>
    <property type="molecule type" value="Genomic_DNA"/>
</dbReference>
<evidence type="ECO:0000313" key="1">
    <source>
        <dbReference type="EMBL" id="GFN88087.1"/>
    </source>
</evidence>
<keyword evidence="2" id="KW-1185">Reference proteome</keyword>
<dbReference type="AlphaFoldDB" id="A0AAV3Z0P5"/>
<organism evidence="1 2">
    <name type="scientific">Plakobranchus ocellatus</name>
    <dbReference type="NCBI Taxonomy" id="259542"/>
    <lineage>
        <taxon>Eukaryota</taxon>
        <taxon>Metazoa</taxon>
        <taxon>Spiralia</taxon>
        <taxon>Lophotrochozoa</taxon>
        <taxon>Mollusca</taxon>
        <taxon>Gastropoda</taxon>
        <taxon>Heterobranchia</taxon>
        <taxon>Euthyneura</taxon>
        <taxon>Panpulmonata</taxon>
        <taxon>Sacoglossa</taxon>
        <taxon>Placobranchoidea</taxon>
        <taxon>Plakobranchidae</taxon>
        <taxon>Plakobranchus</taxon>
    </lineage>
</organism>
<sequence>MSTRILNQWNMVEDGGYTASSGSKHGTSHHYMYNCTENALGKIEYFRRTLKFAFSPENAVYCKDNGQCLREFPKGMEQPSKQKRSR</sequence>
<protein>
    <submittedName>
        <fullName evidence="1">Uncharacterized protein</fullName>
    </submittedName>
</protein>
<gene>
    <name evidence="1" type="ORF">PoB_001459300</name>
</gene>
<accession>A0AAV3Z0P5</accession>